<dbReference type="InterPro" id="IPR023610">
    <property type="entry name" value="PInositol-4/5-P-5/4-kinase"/>
</dbReference>
<dbReference type="PANTHER" id="PTHR23086">
    <property type="entry name" value="PHOSPHATIDYLINOSITOL-4-PHOSPHATE 5-KINASE"/>
    <property type="match status" value="1"/>
</dbReference>
<reference evidence="4 5" key="1">
    <citation type="journal article" date="2022" name="Nat. Ecol. Evol.">
        <title>A masculinizing supergene underlies an exaggerated male reproductive morph in a spider.</title>
        <authorList>
            <person name="Hendrickx F."/>
            <person name="De Corte Z."/>
            <person name="Sonet G."/>
            <person name="Van Belleghem S.M."/>
            <person name="Kostlbacher S."/>
            <person name="Vangestel C."/>
        </authorList>
    </citation>
    <scope>NUCLEOTIDE SEQUENCE [LARGE SCALE GENOMIC DNA]</scope>
    <source>
        <strain evidence="4">W744_W776</strain>
    </source>
</reference>
<dbReference type="InterPro" id="IPR027483">
    <property type="entry name" value="PInositol-4-P-4/5-kinase_C_sf"/>
</dbReference>
<evidence type="ECO:0000256" key="2">
    <source>
        <dbReference type="SAM" id="MobiDB-lite"/>
    </source>
</evidence>
<evidence type="ECO:0000256" key="1">
    <source>
        <dbReference type="PROSITE-ProRule" id="PRU00781"/>
    </source>
</evidence>
<proteinExistence type="predicted"/>
<keyword evidence="1" id="KW-0547">Nucleotide-binding</keyword>
<dbReference type="InterPro" id="IPR002498">
    <property type="entry name" value="PInositol-4-P-4/5-kinase_core"/>
</dbReference>
<dbReference type="InterPro" id="IPR027484">
    <property type="entry name" value="PInositol-4-P-5-kinase_N"/>
</dbReference>
<evidence type="ECO:0000313" key="4">
    <source>
        <dbReference type="EMBL" id="KAG8182952.1"/>
    </source>
</evidence>
<accession>A0AAV6UEP6</accession>
<keyword evidence="5" id="KW-1185">Reference proteome</keyword>
<dbReference type="SUPFAM" id="SSF56104">
    <property type="entry name" value="SAICAR synthase-like"/>
    <property type="match status" value="1"/>
</dbReference>
<dbReference type="GO" id="GO:0005886">
    <property type="term" value="C:plasma membrane"/>
    <property type="evidence" value="ECO:0007669"/>
    <property type="project" value="TreeGrafter"/>
</dbReference>
<feature type="domain" description="PIPK" evidence="3">
    <location>
        <begin position="54"/>
        <end position="416"/>
    </location>
</feature>
<comment type="caution">
    <text evidence="4">The sequence shown here is derived from an EMBL/GenBank/DDBJ whole genome shotgun (WGS) entry which is preliminary data.</text>
</comment>
<dbReference type="Gene3D" id="3.30.810.10">
    <property type="entry name" value="2-Layer Sandwich"/>
    <property type="match status" value="1"/>
</dbReference>
<keyword evidence="1" id="KW-0808">Transferase</keyword>
<gene>
    <name evidence="4" type="ORF">JTE90_003330</name>
</gene>
<dbReference type="AlphaFoldDB" id="A0AAV6UEP6"/>
<dbReference type="Proteomes" id="UP000827092">
    <property type="component" value="Unassembled WGS sequence"/>
</dbReference>
<dbReference type="CDD" id="cd17301">
    <property type="entry name" value="PIPKc_PIP5KI"/>
    <property type="match status" value="1"/>
</dbReference>
<organism evidence="4 5">
    <name type="scientific">Oedothorax gibbosus</name>
    <dbReference type="NCBI Taxonomy" id="931172"/>
    <lineage>
        <taxon>Eukaryota</taxon>
        <taxon>Metazoa</taxon>
        <taxon>Ecdysozoa</taxon>
        <taxon>Arthropoda</taxon>
        <taxon>Chelicerata</taxon>
        <taxon>Arachnida</taxon>
        <taxon>Araneae</taxon>
        <taxon>Araneomorphae</taxon>
        <taxon>Entelegynae</taxon>
        <taxon>Araneoidea</taxon>
        <taxon>Linyphiidae</taxon>
        <taxon>Erigoninae</taxon>
        <taxon>Oedothorax</taxon>
    </lineage>
</organism>
<feature type="region of interest" description="Disordered" evidence="2">
    <location>
        <begin position="428"/>
        <end position="456"/>
    </location>
</feature>
<keyword evidence="1" id="KW-0067">ATP-binding</keyword>
<dbReference type="EMBL" id="JAFNEN010000439">
    <property type="protein sequence ID" value="KAG8182952.1"/>
    <property type="molecule type" value="Genomic_DNA"/>
</dbReference>
<dbReference type="Gene3D" id="3.30.800.10">
    <property type="entry name" value="Phosphatidylinositol Phosphate Kinase II Beta"/>
    <property type="match status" value="1"/>
</dbReference>
<dbReference type="GO" id="GO:0046854">
    <property type="term" value="P:phosphatidylinositol phosphate biosynthetic process"/>
    <property type="evidence" value="ECO:0007669"/>
    <property type="project" value="TreeGrafter"/>
</dbReference>
<sequence>MDEEQATSGESSGAAEREPRGGRPPLLDLFKLKKSKLGHRRVTVEGEVTFKKIQSSQIIGCIQLGIGHAIGGLANRWPERDLLMQDFEVVETTVFPKSGSPSTPAHRFGDFKFRAYAPVAFRHFRATFGIRPEDFLASLCGPNPPRQLTNPGASGSLFYVTYDDCFILKTVDHREAEFLRKLLPGYYMNVCQNPRTLLPKFFGLYCCQCGNKNVRLVIMNNLLPSVRLAERYDLKGSTYKRCANKTERRKPSPTYKDLDFVERHPDGFMLDAETHMALAATLRRDCRVLESFKIMDYSLLVGVHNLDAEEEGMPKPSVPGMTRLAAYSTAMESIRADVQVPNTVEATVPIGGIPARSARGDRLLLFLGIIDILQSFVLAKKLEHAFKAAVHDGDTVSVHRPGFYAHRFLQFTVETVFVPGLRTTRALSSRRRTRKASSRSDEPIHTETTDSRPTSEKLTVIKTEEAEYSSNAVSETVENTPISDAADVVDLEQVVIETVDCDGDSKIQEETFSTPEMLVSETGDSNPTSTEILDSTQVVIEIIDAKESVPCIEESSDAAKA</sequence>
<protein>
    <recommendedName>
        <fullName evidence="3">PIPK domain-containing protein</fullName>
    </recommendedName>
</protein>
<evidence type="ECO:0000313" key="5">
    <source>
        <dbReference type="Proteomes" id="UP000827092"/>
    </source>
</evidence>
<dbReference type="PROSITE" id="PS51455">
    <property type="entry name" value="PIPK"/>
    <property type="match status" value="1"/>
</dbReference>
<dbReference type="GO" id="GO:0016308">
    <property type="term" value="F:1-phosphatidylinositol-4-phosphate 5-kinase activity"/>
    <property type="evidence" value="ECO:0007669"/>
    <property type="project" value="TreeGrafter"/>
</dbReference>
<feature type="compositionally biased region" description="Polar residues" evidence="2">
    <location>
        <begin position="1"/>
        <end position="11"/>
    </location>
</feature>
<feature type="compositionally biased region" description="Basic and acidic residues" evidence="2">
    <location>
        <begin position="438"/>
        <end position="455"/>
    </location>
</feature>
<feature type="compositionally biased region" description="Basic residues" evidence="2">
    <location>
        <begin position="428"/>
        <end position="437"/>
    </location>
</feature>
<dbReference type="SMART" id="SM00330">
    <property type="entry name" value="PIPKc"/>
    <property type="match status" value="1"/>
</dbReference>
<dbReference type="Pfam" id="PF01504">
    <property type="entry name" value="PIP5K"/>
    <property type="match status" value="1"/>
</dbReference>
<keyword evidence="1" id="KW-0418">Kinase</keyword>
<dbReference type="GO" id="GO:0005524">
    <property type="term" value="F:ATP binding"/>
    <property type="evidence" value="ECO:0007669"/>
    <property type="project" value="UniProtKB-UniRule"/>
</dbReference>
<evidence type="ECO:0000259" key="3">
    <source>
        <dbReference type="PROSITE" id="PS51455"/>
    </source>
</evidence>
<dbReference type="PANTHER" id="PTHR23086:SF101">
    <property type="entry name" value="LP03320P-RELATED"/>
    <property type="match status" value="1"/>
</dbReference>
<feature type="region of interest" description="Disordered" evidence="2">
    <location>
        <begin position="1"/>
        <end position="25"/>
    </location>
</feature>
<name>A0AAV6UEP6_9ARAC</name>